<organism evidence="5 6">
    <name type="scientific">Thauera humireducens</name>
    <dbReference type="NCBI Taxonomy" id="1134435"/>
    <lineage>
        <taxon>Bacteria</taxon>
        <taxon>Pseudomonadati</taxon>
        <taxon>Pseudomonadota</taxon>
        <taxon>Betaproteobacteria</taxon>
        <taxon>Rhodocyclales</taxon>
        <taxon>Zoogloeaceae</taxon>
        <taxon>Thauera</taxon>
    </lineage>
</organism>
<dbReference type="PANTHER" id="PTHR30149:SF0">
    <property type="entry name" value="HYDROGENASE MATURATION FACTOR HYPD"/>
    <property type="match status" value="1"/>
</dbReference>
<accession>A0A127K7D7</accession>
<evidence type="ECO:0000256" key="4">
    <source>
        <dbReference type="PIRNR" id="PIRNR005622"/>
    </source>
</evidence>
<dbReference type="GO" id="GO:0070025">
    <property type="term" value="F:carbon monoxide binding"/>
    <property type="evidence" value="ECO:0007669"/>
    <property type="project" value="TreeGrafter"/>
</dbReference>
<dbReference type="GO" id="GO:0005506">
    <property type="term" value="F:iron ion binding"/>
    <property type="evidence" value="ECO:0007669"/>
    <property type="project" value="TreeGrafter"/>
</dbReference>
<dbReference type="Pfam" id="PF01924">
    <property type="entry name" value="HypD"/>
    <property type="match status" value="1"/>
</dbReference>
<comment type="similarity">
    <text evidence="1 4">Belongs to the HypD family.</text>
</comment>
<keyword evidence="3" id="KW-0408">Iron</keyword>
<dbReference type="Gene3D" id="3.40.50.11740">
    <property type="entry name" value="HypD, alpha/beta domain 2"/>
    <property type="match status" value="2"/>
</dbReference>
<protein>
    <recommendedName>
        <fullName evidence="4">Hydrogenase maturation factor</fullName>
    </recommendedName>
</protein>
<evidence type="ECO:0000256" key="3">
    <source>
        <dbReference type="ARBA" id="ARBA00023004"/>
    </source>
</evidence>
<dbReference type="Proteomes" id="UP000036902">
    <property type="component" value="Chromosome"/>
</dbReference>
<dbReference type="EMBL" id="CP014646">
    <property type="protein sequence ID" value="AMO37880.1"/>
    <property type="molecule type" value="Genomic_DNA"/>
</dbReference>
<dbReference type="InterPro" id="IPR042244">
    <property type="entry name" value="HypD_2_sf"/>
</dbReference>
<dbReference type="InterPro" id="IPR042243">
    <property type="entry name" value="HypD_1"/>
</dbReference>
<dbReference type="GO" id="GO:0051604">
    <property type="term" value="P:protein maturation"/>
    <property type="evidence" value="ECO:0007669"/>
    <property type="project" value="TreeGrafter"/>
</dbReference>
<dbReference type="PIRSF" id="PIRSF005622">
    <property type="entry name" value="Hydrgn_mat_hypD"/>
    <property type="match status" value="1"/>
</dbReference>
<dbReference type="NCBIfam" id="TIGR00075">
    <property type="entry name" value="hypD"/>
    <property type="match status" value="1"/>
</dbReference>
<gene>
    <name evidence="5" type="ORF">AC731_013610</name>
</gene>
<dbReference type="PANTHER" id="PTHR30149">
    <property type="entry name" value="HYDROGENASE PROTEIN ASSEMBLY PROTEIN HYPD"/>
    <property type="match status" value="1"/>
</dbReference>
<keyword evidence="2" id="KW-0479">Metal-binding</keyword>
<evidence type="ECO:0000313" key="6">
    <source>
        <dbReference type="Proteomes" id="UP000036902"/>
    </source>
</evidence>
<name>A0A127K7D7_9RHOO</name>
<dbReference type="GO" id="GO:0051539">
    <property type="term" value="F:4 iron, 4 sulfur cluster binding"/>
    <property type="evidence" value="ECO:0007669"/>
    <property type="project" value="TreeGrafter"/>
</dbReference>
<dbReference type="RefSeq" id="WP_048706881.1">
    <property type="nucleotide sequence ID" value="NZ_CP014646.1"/>
</dbReference>
<keyword evidence="6" id="KW-1185">Reference proteome</keyword>
<proteinExistence type="inferred from homology"/>
<dbReference type="KEGG" id="thu:AC731_013610"/>
<dbReference type="AlphaFoldDB" id="A0A127K7D7"/>
<dbReference type="STRING" id="1134435.AC731_013610"/>
<sequence length="391" mass="41865">MKYIDEFRDQALAAGLARAIAHEAGTGRDYAFMEFCGGHTHTLSRYGIADLLPPTLRMIHGPGCPVCVLPIGRVDMAIRLALSRPEVILCTYGDCLRVPASDGLSLLKAKAHGADVRMVYSTADALALARREPGREVVFFAIGFETTTPPTALVLREAARQGLANFSVICNHVLTPAAIAAILEPPGGNAPQAVQIDGFVGPAHVSTVIGSRPYEAFASTHRKPVVIAGFEPLDVMQAILMLLRQVNTGRAVVENEFTRAVTRDGNLKAQALVAEVFEPRPGFEWRGLGTLPDSALRIRVAFTAWDAEAKFDLGYTPVPDNKACECGAILRGVKSPIDCKLFGTVCTPETPMGSCMVSSEGACAAHYTYGRFRDLPLRASDTATPANQDTA</sequence>
<dbReference type="InterPro" id="IPR002780">
    <property type="entry name" value="Hyd_form_HypD"/>
</dbReference>
<reference evidence="6" key="1">
    <citation type="submission" date="2016-03" db="EMBL/GenBank/DDBJ databases">
        <authorList>
            <person name="Ma C."/>
            <person name="Zhou S."/>
            <person name="Yang G."/>
        </authorList>
    </citation>
    <scope>NUCLEOTIDE SEQUENCE [LARGE SCALE GENOMIC DNA]</scope>
    <source>
        <strain evidence="6">SgZ-1</strain>
    </source>
</reference>
<evidence type="ECO:0000256" key="1">
    <source>
        <dbReference type="ARBA" id="ARBA00007888"/>
    </source>
</evidence>
<evidence type="ECO:0000256" key="2">
    <source>
        <dbReference type="ARBA" id="ARBA00022723"/>
    </source>
</evidence>
<dbReference type="Gene3D" id="6.10.20.100">
    <property type="match status" value="1"/>
</dbReference>
<evidence type="ECO:0000313" key="5">
    <source>
        <dbReference type="EMBL" id="AMO37880.1"/>
    </source>
</evidence>